<dbReference type="EMBL" id="JACOYY010000061">
    <property type="protein sequence ID" value="MBI2052430.1"/>
    <property type="molecule type" value="Genomic_DNA"/>
</dbReference>
<dbReference type="InterPro" id="IPR036397">
    <property type="entry name" value="RNaseH_sf"/>
</dbReference>
<proteinExistence type="predicted"/>
<dbReference type="EMBL" id="JACPHQ010000005">
    <property type="protein sequence ID" value="MBI2465695.1"/>
    <property type="molecule type" value="Genomic_DNA"/>
</dbReference>
<dbReference type="Proteomes" id="UP000709672">
    <property type="component" value="Unassembled WGS sequence"/>
</dbReference>
<dbReference type="Gene3D" id="3.30.420.10">
    <property type="entry name" value="Ribonuclease H-like superfamily/Ribonuclease H"/>
    <property type="match status" value="1"/>
</dbReference>
<evidence type="ECO:0000313" key="3">
    <source>
        <dbReference type="EMBL" id="MBI2465695.1"/>
    </source>
</evidence>
<dbReference type="PANTHER" id="PTHR48475:SF1">
    <property type="entry name" value="RNASE H TYPE-1 DOMAIN-CONTAINING PROTEIN"/>
    <property type="match status" value="1"/>
</dbReference>
<dbReference type="Proteomes" id="UP000786662">
    <property type="component" value="Unassembled WGS sequence"/>
</dbReference>
<gene>
    <name evidence="2" type="ORF">HYT38_02000</name>
    <name evidence="3" type="ORF">HYV66_00465</name>
</gene>
<dbReference type="GO" id="GO:0004523">
    <property type="term" value="F:RNA-DNA hybrid ribonuclease activity"/>
    <property type="evidence" value="ECO:0007669"/>
    <property type="project" value="InterPro"/>
</dbReference>
<evidence type="ECO:0000313" key="2">
    <source>
        <dbReference type="EMBL" id="MBI2052430.1"/>
    </source>
</evidence>
<evidence type="ECO:0000259" key="1">
    <source>
        <dbReference type="PROSITE" id="PS50879"/>
    </source>
</evidence>
<name>A0A931YD20_9BACT</name>
<sequence length="150" mass="16793">MPKSEKIIVYTDGGSRGNPGPAAVGVVVLNESGQKLKEYGAQLEEVSTNNEAEYEAVIFALKKLKQFFGKEKTKSLAVEFRVDSELIASQLAGEYKVNEERMQMLFMKVWNLKFDFGKLIFKSVPREANKRADELVNQALDGKGESEKLL</sequence>
<dbReference type="GO" id="GO:0003676">
    <property type="term" value="F:nucleic acid binding"/>
    <property type="evidence" value="ECO:0007669"/>
    <property type="project" value="InterPro"/>
</dbReference>
<dbReference type="PANTHER" id="PTHR48475">
    <property type="entry name" value="RIBONUCLEASE H"/>
    <property type="match status" value="1"/>
</dbReference>
<protein>
    <submittedName>
        <fullName evidence="3">Ribonuclease HI family protein</fullName>
    </submittedName>
</protein>
<evidence type="ECO:0000313" key="4">
    <source>
        <dbReference type="Proteomes" id="UP000709672"/>
    </source>
</evidence>
<dbReference type="InterPro" id="IPR012337">
    <property type="entry name" value="RNaseH-like_sf"/>
</dbReference>
<dbReference type="InterPro" id="IPR002156">
    <property type="entry name" value="RNaseH_domain"/>
</dbReference>
<feature type="domain" description="RNase H type-1" evidence="1">
    <location>
        <begin position="3"/>
        <end position="141"/>
    </location>
</feature>
<dbReference type="CDD" id="cd09279">
    <property type="entry name" value="RNase_HI_like"/>
    <property type="match status" value="1"/>
</dbReference>
<accession>A0A931YD20</accession>
<dbReference type="AlphaFoldDB" id="A0A931YD20"/>
<dbReference type="Pfam" id="PF13456">
    <property type="entry name" value="RVT_3"/>
    <property type="match status" value="1"/>
</dbReference>
<dbReference type="PROSITE" id="PS50879">
    <property type="entry name" value="RNASE_H_1"/>
    <property type="match status" value="1"/>
</dbReference>
<comment type="caution">
    <text evidence="3">The sequence shown here is derived from an EMBL/GenBank/DDBJ whole genome shotgun (WGS) entry which is preliminary data.</text>
</comment>
<reference evidence="3" key="1">
    <citation type="submission" date="2020-07" db="EMBL/GenBank/DDBJ databases">
        <title>Huge and variable diversity of episymbiotic CPR bacteria and DPANN archaea in groundwater ecosystems.</title>
        <authorList>
            <person name="He C.Y."/>
            <person name="Keren R."/>
            <person name="Whittaker M."/>
            <person name="Farag I.F."/>
            <person name="Doudna J."/>
            <person name="Cate J.H.D."/>
            <person name="Banfield J.F."/>
        </authorList>
    </citation>
    <scope>NUCLEOTIDE SEQUENCE</scope>
    <source>
        <strain evidence="2">NC_groundwater_191_Ag_S-0.1um_45_8</strain>
        <strain evidence="3">NC_groundwater_418_Ag_B-0.1um_45_10</strain>
    </source>
</reference>
<organism evidence="3 4">
    <name type="scientific">Candidatus Sungiibacteriota bacterium</name>
    <dbReference type="NCBI Taxonomy" id="2750080"/>
    <lineage>
        <taxon>Bacteria</taxon>
        <taxon>Candidatus Sungiibacteriota</taxon>
    </lineage>
</organism>
<dbReference type="SUPFAM" id="SSF53098">
    <property type="entry name" value="Ribonuclease H-like"/>
    <property type="match status" value="1"/>
</dbReference>